<evidence type="ECO:0000313" key="3">
    <source>
        <dbReference type="Proteomes" id="UP000036987"/>
    </source>
</evidence>
<feature type="compositionally biased region" description="Basic and acidic residues" evidence="1">
    <location>
        <begin position="10"/>
        <end position="22"/>
    </location>
</feature>
<sequence length="64" mass="6828">MEWSALCSCRSDRDPPISEHSLRNTSSCRTSHLEGSICPNSSSPTVGSPSPDLSKNTSSVTSFL</sequence>
<comment type="caution">
    <text evidence="2">The sequence shown here is derived from an EMBL/GenBank/DDBJ whole genome shotgun (WGS) entry which is preliminary data.</text>
</comment>
<name>A0A0K9NZM0_ZOSMR</name>
<feature type="compositionally biased region" description="Polar residues" evidence="1">
    <location>
        <begin position="38"/>
        <end position="64"/>
    </location>
</feature>
<dbReference type="EMBL" id="LFYR01001410">
    <property type="protein sequence ID" value="KMZ62154.1"/>
    <property type="molecule type" value="Genomic_DNA"/>
</dbReference>
<gene>
    <name evidence="2" type="ORF">ZOSMA_48G00750</name>
</gene>
<evidence type="ECO:0000313" key="2">
    <source>
        <dbReference type="EMBL" id="KMZ62154.1"/>
    </source>
</evidence>
<protein>
    <submittedName>
        <fullName evidence="2">Uncharacterized protein</fullName>
    </submittedName>
</protein>
<evidence type="ECO:0000256" key="1">
    <source>
        <dbReference type="SAM" id="MobiDB-lite"/>
    </source>
</evidence>
<accession>A0A0K9NZM0</accession>
<dbReference type="AlphaFoldDB" id="A0A0K9NZM0"/>
<dbReference type="Proteomes" id="UP000036987">
    <property type="component" value="Unassembled WGS sequence"/>
</dbReference>
<organism evidence="2 3">
    <name type="scientific">Zostera marina</name>
    <name type="common">Eelgrass</name>
    <dbReference type="NCBI Taxonomy" id="29655"/>
    <lineage>
        <taxon>Eukaryota</taxon>
        <taxon>Viridiplantae</taxon>
        <taxon>Streptophyta</taxon>
        <taxon>Embryophyta</taxon>
        <taxon>Tracheophyta</taxon>
        <taxon>Spermatophyta</taxon>
        <taxon>Magnoliopsida</taxon>
        <taxon>Liliopsida</taxon>
        <taxon>Zosteraceae</taxon>
        <taxon>Zostera</taxon>
    </lineage>
</organism>
<proteinExistence type="predicted"/>
<reference evidence="3" key="1">
    <citation type="journal article" date="2016" name="Nature">
        <title>The genome of the seagrass Zostera marina reveals angiosperm adaptation to the sea.</title>
        <authorList>
            <person name="Olsen J.L."/>
            <person name="Rouze P."/>
            <person name="Verhelst B."/>
            <person name="Lin Y.-C."/>
            <person name="Bayer T."/>
            <person name="Collen J."/>
            <person name="Dattolo E."/>
            <person name="De Paoli E."/>
            <person name="Dittami S."/>
            <person name="Maumus F."/>
            <person name="Michel G."/>
            <person name="Kersting A."/>
            <person name="Lauritano C."/>
            <person name="Lohaus R."/>
            <person name="Toepel M."/>
            <person name="Tonon T."/>
            <person name="Vanneste K."/>
            <person name="Amirebrahimi M."/>
            <person name="Brakel J."/>
            <person name="Bostroem C."/>
            <person name="Chovatia M."/>
            <person name="Grimwood J."/>
            <person name="Jenkins J.W."/>
            <person name="Jueterbock A."/>
            <person name="Mraz A."/>
            <person name="Stam W.T."/>
            <person name="Tice H."/>
            <person name="Bornberg-Bauer E."/>
            <person name="Green P.J."/>
            <person name="Pearson G.A."/>
            <person name="Procaccini G."/>
            <person name="Duarte C.M."/>
            <person name="Schmutz J."/>
            <person name="Reusch T.B.H."/>
            <person name="Van de Peer Y."/>
        </authorList>
    </citation>
    <scope>NUCLEOTIDE SEQUENCE [LARGE SCALE GENOMIC DNA]</scope>
    <source>
        <strain evidence="3">cv. Finnish</strain>
    </source>
</reference>
<keyword evidence="3" id="KW-1185">Reference proteome</keyword>
<feature type="region of interest" description="Disordered" evidence="1">
    <location>
        <begin position="1"/>
        <end position="64"/>
    </location>
</feature>